<protein>
    <submittedName>
        <fullName evidence="1">Uncharacterized protein</fullName>
    </submittedName>
</protein>
<dbReference type="OrthoDB" id="2629491at2759"/>
<dbReference type="AlphaFoldDB" id="A0A9P5ND21"/>
<gene>
    <name evidence="1" type="ORF">CPB84DRAFT_1643939</name>
</gene>
<comment type="caution">
    <text evidence="1">The sequence shown here is derived from an EMBL/GenBank/DDBJ whole genome shotgun (WGS) entry which is preliminary data.</text>
</comment>
<sequence>NNSCAYDSVFTVIFSIWCNNQERWGQYMDETNNNVMKLLSQEFILYEENKKTLEQARDKAQYKLHSVDPTYMPFG</sequence>
<proteinExistence type="predicted"/>
<dbReference type="EMBL" id="JADNYJ010000180">
    <property type="protein sequence ID" value="KAF8876594.1"/>
    <property type="molecule type" value="Genomic_DNA"/>
</dbReference>
<accession>A0A9P5ND21</accession>
<evidence type="ECO:0000313" key="2">
    <source>
        <dbReference type="Proteomes" id="UP000724874"/>
    </source>
</evidence>
<evidence type="ECO:0000313" key="1">
    <source>
        <dbReference type="EMBL" id="KAF8876594.1"/>
    </source>
</evidence>
<dbReference type="Proteomes" id="UP000724874">
    <property type="component" value="Unassembled WGS sequence"/>
</dbReference>
<organism evidence="1 2">
    <name type="scientific">Gymnopilus junonius</name>
    <name type="common">Spectacular rustgill mushroom</name>
    <name type="synonym">Gymnopilus spectabilis subsp. junonius</name>
    <dbReference type="NCBI Taxonomy" id="109634"/>
    <lineage>
        <taxon>Eukaryota</taxon>
        <taxon>Fungi</taxon>
        <taxon>Dikarya</taxon>
        <taxon>Basidiomycota</taxon>
        <taxon>Agaricomycotina</taxon>
        <taxon>Agaricomycetes</taxon>
        <taxon>Agaricomycetidae</taxon>
        <taxon>Agaricales</taxon>
        <taxon>Agaricineae</taxon>
        <taxon>Hymenogastraceae</taxon>
        <taxon>Gymnopilus</taxon>
    </lineage>
</organism>
<name>A0A9P5ND21_GYMJU</name>
<keyword evidence="2" id="KW-1185">Reference proteome</keyword>
<feature type="non-terminal residue" evidence="1">
    <location>
        <position position="1"/>
    </location>
</feature>
<feature type="non-terminal residue" evidence="1">
    <location>
        <position position="75"/>
    </location>
</feature>
<reference evidence="1" key="1">
    <citation type="submission" date="2020-11" db="EMBL/GenBank/DDBJ databases">
        <authorList>
            <consortium name="DOE Joint Genome Institute"/>
            <person name="Ahrendt S."/>
            <person name="Riley R."/>
            <person name="Andreopoulos W."/>
            <person name="LaButti K."/>
            <person name="Pangilinan J."/>
            <person name="Ruiz-duenas F.J."/>
            <person name="Barrasa J.M."/>
            <person name="Sanchez-Garcia M."/>
            <person name="Camarero S."/>
            <person name="Miyauchi S."/>
            <person name="Serrano A."/>
            <person name="Linde D."/>
            <person name="Babiker R."/>
            <person name="Drula E."/>
            <person name="Ayuso-Fernandez I."/>
            <person name="Pacheco R."/>
            <person name="Padilla G."/>
            <person name="Ferreira P."/>
            <person name="Barriuso J."/>
            <person name="Kellner H."/>
            <person name="Castanera R."/>
            <person name="Alfaro M."/>
            <person name="Ramirez L."/>
            <person name="Pisabarro A.G."/>
            <person name="Kuo A."/>
            <person name="Tritt A."/>
            <person name="Lipzen A."/>
            <person name="He G."/>
            <person name="Yan M."/>
            <person name="Ng V."/>
            <person name="Cullen D."/>
            <person name="Martin F."/>
            <person name="Rosso M.-N."/>
            <person name="Henrissat B."/>
            <person name="Hibbett D."/>
            <person name="Martinez A.T."/>
            <person name="Grigoriev I.V."/>
        </authorList>
    </citation>
    <scope>NUCLEOTIDE SEQUENCE</scope>
    <source>
        <strain evidence="1">AH 44721</strain>
    </source>
</reference>